<dbReference type="SFLD" id="SFLDG01135">
    <property type="entry name" value="C1.5.6:_HAD__Beta-PGM__Phospha"/>
    <property type="match status" value="1"/>
</dbReference>
<keyword evidence="1" id="KW-0378">Hydrolase</keyword>
<reference evidence="1" key="1">
    <citation type="submission" date="2020-12" db="EMBL/GenBank/DDBJ databases">
        <title>Bacterial taxonomy.</title>
        <authorList>
            <person name="Pan X."/>
        </authorList>
    </citation>
    <scope>NUCLEOTIDE SEQUENCE</scope>
    <source>
        <strain evidence="1">M0105</strain>
    </source>
</reference>
<dbReference type="InterPro" id="IPR041492">
    <property type="entry name" value="HAD_2"/>
</dbReference>
<protein>
    <submittedName>
        <fullName evidence="1">HAD-IA family hydrolase</fullName>
    </submittedName>
</protein>
<dbReference type="GO" id="GO:0005829">
    <property type="term" value="C:cytosol"/>
    <property type="evidence" value="ECO:0007669"/>
    <property type="project" value="TreeGrafter"/>
</dbReference>
<dbReference type="Pfam" id="PF13419">
    <property type="entry name" value="HAD_2"/>
    <property type="match status" value="1"/>
</dbReference>
<dbReference type="EMBL" id="JAEHHL010000002">
    <property type="protein sequence ID" value="MBK0398996.1"/>
    <property type="molecule type" value="Genomic_DNA"/>
</dbReference>
<dbReference type="GO" id="GO:0006281">
    <property type="term" value="P:DNA repair"/>
    <property type="evidence" value="ECO:0007669"/>
    <property type="project" value="TreeGrafter"/>
</dbReference>
<dbReference type="PANTHER" id="PTHR43434">
    <property type="entry name" value="PHOSPHOGLYCOLATE PHOSPHATASE"/>
    <property type="match status" value="1"/>
</dbReference>
<dbReference type="GO" id="GO:0008967">
    <property type="term" value="F:phosphoglycolate phosphatase activity"/>
    <property type="evidence" value="ECO:0007669"/>
    <property type="project" value="TreeGrafter"/>
</dbReference>
<sequence>MRRPDDALRLVIFDVDGTLIDSQNFIVAAMDRAFAQVGRPAPAREQTLGIVGLSLPEAMMVLIPDASPDTVDGLVHHYKESFVELRRQTGGEAHAPFYPGARDAIERLDADGWLLSIATGKARRGLDHMLDSHDLRRFFVGTQTADDAPSKPHPGMVLNCLAATGVDPRRAVMVGDTEYDIAMARAAGARAVGVAWGYHARERLAMAGAEVIVDDFAALDGTLHAMLETA</sequence>
<dbReference type="Gene3D" id="3.40.50.1000">
    <property type="entry name" value="HAD superfamily/HAD-like"/>
    <property type="match status" value="1"/>
</dbReference>
<dbReference type="Proteomes" id="UP000655420">
    <property type="component" value="Unassembled WGS sequence"/>
</dbReference>
<dbReference type="InterPro" id="IPR006439">
    <property type="entry name" value="HAD-SF_hydro_IA"/>
</dbReference>
<evidence type="ECO:0000313" key="1">
    <source>
        <dbReference type="EMBL" id="MBK0398996.1"/>
    </source>
</evidence>
<dbReference type="SFLD" id="SFLDG01129">
    <property type="entry name" value="C1.5:_HAD__Beta-PGM__Phosphata"/>
    <property type="match status" value="1"/>
</dbReference>
<dbReference type="NCBIfam" id="TIGR01549">
    <property type="entry name" value="HAD-SF-IA-v1"/>
    <property type="match status" value="1"/>
</dbReference>
<dbReference type="InterPro" id="IPR036412">
    <property type="entry name" value="HAD-like_sf"/>
</dbReference>
<accession>A0A8J7M5Q9</accession>
<proteinExistence type="predicted"/>
<dbReference type="InterPro" id="IPR023198">
    <property type="entry name" value="PGP-like_dom2"/>
</dbReference>
<evidence type="ECO:0000313" key="2">
    <source>
        <dbReference type="Proteomes" id="UP000655420"/>
    </source>
</evidence>
<dbReference type="RefSeq" id="WP_200608783.1">
    <property type="nucleotide sequence ID" value="NZ_JAEHHL010000002.1"/>
</dbReference>
<dbReference type="InterPro" id="IPR050155">
    <property type="entry name" value="HAD-like_hydrolase_sf"/>
</dbReference>
<organism evidence="1 2">
    <name type="scientific">Thermohalobaculum xanthum</name>
    <dbReference type="NCBI Taxonomy" id="2753746"/>
    <lineage>
        <taxon>Bacteria</taxon>
        <taxon>Pseudomonadati</taxon>
        <taxon>Pseudomonadota</taxon>
        <taxon>Alphaproteobacteria</taxon>
        <taxon>Rhodobacterales</taxon>
        <taxon>Paracoccaceae</taxon>
        <taxon>Thermohalobaculum</taxon>
    </lineage>
</organism>
<dbReference type="AlphaFoldDB" id="A0A8J7M5Q9"/>
<name>A0A8J7M5Q9_9RHOB</name>
<keyword evidence="2" id="KW-1185">Reference proteome</keyword>
<dbReference type="Gene3D" id="1.10.150.240">
    <property type="entry name" value="Putative phosphatase, domain 2"/>
    <property type="match status" value="1"/>
</dbReference>
<dbReference type="PANTHER" id="PTHR43434:SF24">
    <property type="entry name" value="HYDROLASE-RELATED"/>
    <property type="match status" value="1"/>
</dbReference>
<dbReference type="NCBIfam" id="TIGR01509">
    <property type="entry name" value="HAD-SF-IA-v3"/>
    <property type="match status" value="1"/>
</dbReference>
<dbReference type="SUPFAM" id="SSF56784">
    <property type="entry name" value="HAD-like"/>
    <property type="match status" value="1"/>
</dbReference>
<gene>
    <name evidence="1" type="ORF">H0I76_07330</name>
</gene>
<dbReference type="InterPro" id="IPR023214">
    <property type="entry name" value="HAD_sf"/>
</dbReference>
<comment type="caution">
    <text evidence="1">The sequence shown here is derived from an EMBL/GenBank/DDBJ whole genome shotgun (WGS) entry which is preliminary data.</text>
</comment>
<dbReference type="SFLD" id="SFLDS00003">
    <property type="entry name" value="Haloacid_Dehalogenase"/>
    <property type="match status" value="1"/>
</dbReference>